<evidence type="ECO:0000313" key="2">
    <source>
        <dbReference type="Proteomes" id="UP001153332"/>
    </source>
</evidence>
<name>A0ACC2IXX7_9PEZI</name>
<reference evidence="1" key="1">
    <citation type="submission" date="2022-12" db="EMBL/GenBank/DDBJ databases">
        <title>Genome Sequence of Lasiodiplodia mahajangana.</title>
        <authorList>
            <person name="Buettner E."/>
        </authorList>
    </citation>
    <scope>NUCLEOTIDE SEQUENCE</scope>
    <source>
        <strain evidence="1">VT137</strain>
    </source>
</reference>
<dbReference type="Proteomes" id="UP001153332">
    <property type="component" value="Unassembled WGS sequence"/>
</dbReference>
<sequence length="131" mass="14232">MNASAVALSCKTNTSGSSRAKLLTRDEIVLPTLHDNELLHYIFPPTYQFQPKNSRKPALRCPGASRVGATVLVDRQGGADFLIRTSTRNGKNIDQRHTSEEYGWNGEGKPEVVKVSAALRTLALAMLGPIA</sequence>
<keyword evidence="2" id="KW-1185">Reference proteome</keyword>
<evidence type="ECO:0000313" key="1">
    <source>
        <dbReference type="EMBL" id="KAJ8119818.1"/>
    </source>
</evidence>
<protein>
    <submittedName>
        <fullName evidence="1">Uncharacterized protein</fullName>
    </submittedName>
</protein>
<gene>
    <name evidence="1" type="ORF">O1611_g10525</name>
</gene>
<proteinExistence type="predicted"/>
<accession>A0ACC2IXX7</accession>
<comment type="caution">
    <text evidence="1">The sequence shown here is derived from an EMBL/GenBank/DDBJ whole genome shotgun (WGS) entry which is preliminary data.</text>
</comment>
<dbReference type="EMBL" id="JAPUUL010004289">
    <property type="protein sequence ID" value="KAJ8119818.1"/>
    <property type="molecule type" value="Genomic_DNA"/>
</dbReference>
<organism evidence="1 2">
    <name type="scientific">Lasiodiplodia mahajangana</name>
    <dbReference type="NCBI Taxonomy" id="1108764"/>
    <lineage>
        <taxon>Eukaryota</taxon>
        <taxon>Fungi</taxon>
        <taxon>Dikarya</taxon>
        <taxon>Ascomycota</taxon>
        <taxon>Pezizomycotina</taxon>
        <taxon>Dothideomycetes</taxon>
        <taxon>Dothideomycetes incertae sedis</taxon>
        <taxon>Botryosphaeriales</taxon>
        <taxon>Botryosphaeriaceae</taxon>
        <taxon>Lasiodiplodia</taxon>
    </lineage>
</organism>